<organism evidence="1 2">
    <name type="scientific">Araneus ventricosus</name>
    <name type="common">Orbweaver spider</name>
    <name type="synonym">Epeira ventricosa</name>
    <dbReference type="NCBI Taxonomy" id="182803"/>
    <lineage>
        <taxon>Eukaryota</taxon>
        <taxon>Metazoa</taxon>
        <taxon>Ecdysozoa</taxon>
        <taxon>Arthropoda</taxon>
        <taxon>Chelicerata</taxon>
        <taxon>Arachnida</taxon>
        <taxon>Araneae</taxon>
        <taxon>Araneomorphae</taxon>
        <taxon>Entelegynae</taxon>
        <taxon>Araneoidea</taxon>
        <taxon>Araneidae</taxon>
        <taxon>Araneus</taxon>
    </lineage>
</organism>
<protein>
    <recommendedName>
        <fullName evidence="3">Histone-lysine N-methyltransferase SETMAR</fullName>
    </recommendedName>
</protein>
<proteinExistence type="predicted"/>
<dbReference type="Proteomes" id="UP000499080">
    <property type="component" value="Unassembled WGS sequence"/>
</dbReference>
<comment type="caution">
    <text evidence="1">The sequence shown here is derived from an EMBL/GenBank/DDBJ whole genome shotgun (WGS) entry which is preliminary data.</text>
</comment>
<dbReference type="AlphaFoldDB" id="A0A4Y2LJ24"/>
<dbReference type="PANTHER" id="PTHR46060:SF1">
    <property type="entry name" value="MARINER MOS1 TRANSPOSASE-LIKE PROTEIN"/>
    <property type="match status" value="1"/>
</dbReference>
<dbReference type="InterPro" id="IPR036397">
    <property type="entry name" value="RNaseH_sf"/>
</dbReference>
<dbReference type="OrthoDB" id="6435573at2759"/>
<evidence type="ECO:0008006" key="3">
    <source>
        <dbReference type="Google" id="ProtNLM"/>
    </source>
</evidence>
<dbReference type="PANTHER" id="PTHR46060">
    <property type="entry name" value="MARINER MOS1 TRANSPOSASE-LIKE PROTEIN"/>
    <property type="match status" value="1"/>
</dbReference>
<evidence type="ECO:0000313" key="2">
    <source>
        <dbReference type="Proteomes" id="UP000499080"/>
    </source>
</evidence>
<dbReference type="GO" id="GO:0003676">
    <property type="term" value="F:nucleic acid binding"/>
    <property type="evidence" value="ECO:0007669"/>
    <property type="project" value="InterPro"/>
</dbReference>
<name>A0A4Y2LJ24_ARAVE</name>
<gene>
    <name evidence="1" type="ORF">AVEN_25805_1</name>
</gene>
<keyword evidence="2" id="KW-1185">Reference proteome</keyword>
<dbReference type="InterPro" id="IPR052709">
    <property type="entry name" value="Transposase-MT_Hybrid"/>
</dbReference>
<dbReference type="Gene3D" id="3.30.420.10">
    <property type="entry name" value="Ribonuclease H-like superfamily/Ribonuclease H"/>
    <property type="match status" value="1"/>
</dbReference>
<sequence length="121" mass="14257">MPLRRRRSHNQQLTEFERGRVVELREGRFSFRDIAERLGRNLTPPFDHLPYSPDLAPSGFHLFLKLKEFLDDKRFASDEELENAVITWLNEVAAQEYDMGILKLVDRYDKCLNVGGDYVEK</sequence>
<dbReference type="EMBL" id="BGPR01005921">
    <property type="protein sequence ID" value="GBN14592.1"/>
    <property type="molecule type" value="Genomic_DNA"/>
</dbReference>
<accession>A0A4Y2LJ24</accession>
<evidence type="ECO:0000313" key="1">
    <source>
        <dbReference type="EMBL" id="GBN14592.1"/>
    </source>
</evidence>
<reference evidence="1 2" key="1">
    <citation type="journal article" date="2019" name="Sci. Rep.">
        <title>Orb-weaving spider Araneus ventricosus genome elucidates the spidroin gene catalogue.</title>
        <authorList>
            <person name="Kono N."/>
            <person name="Nakamura H."/>
            <person name="Ohtoshi R."/>
            <person name="Moran D.A.P."/>
            <person name="Shinohara A."/>
            <person name="Yoshida Y."/>
            <person name="Fujiwara M."/>
            <person name="Mori M."/>
            <person name="Tomita M."/>
            <person name="Arakawa K."/>
        </authorList>
    </citation>
    <scope>NUCLEOTIDE SEQUENCE [LARGE SCALE GENOMIC DNA]</scope>
</reference>